<organism evidence="7 8">
    <name type="scientific">Candidatus Galacturonatibacter soehngenii</name>
    <dbReference type="NCBI Taxonomy" id="2307010"/>
    <lineage>
        <taxon>Bacteria</taxon>
        <taxon>Bacillati</taxon>
        <taxon>Bacillota</taxon>
        <taxon>Clostridia</taxon>
        <taxon>Lachnospirales</taxon>
        <taxon>Lachnospiraceae</taxon>
        <taxon>Candidatus Galacturonatibacter</taxon>
    </lineage>
</organism>
<keyword evidence="5" id="KW-0627">Porphyrin biosynthesis</keyword>
<dbReference type="Pfam" id="PF13241">
    <property type="entry name" value="NAD_binding_7"/>
    <property type="match status" value="1"/>
</dbReference>
<reference evidence="7 8" key="2">
    <citation type="submission" date="2020-02" db="EMBL/GenBank/DDBJ databases">
        <title>Candidatus Galacturonibacter soehngenii shows hetero-acetogenic catabolism of galacturonic acid but lacks a canonical carbon monoxide dehydrogenase/acetyl-CoA synthase complex.</title>
        <authorList>
            <person name="Diender M."/>
            <person name="Stouten G.R."/>
            <person name="Petersen J.F."/>
            <person name="Nielsen P.H."/>
            <person name="Dueholm M.S."/>
            <person name="Pronk J.T."/>
            <person name="Van Loosdrecht M.C.M."/>
        </authorList>
    </citation>
    <scope>NUCLEOTIDE SEQUENCE [LARGE SCALE GENOMIC DNA]</scope>
    <source>
        <strain evidence="7">GalUA</strain>
    </source>
</reference>
<dbReference type="SUPFAM" id="SSF51735">
    <property type="entry name" value="NAD(P)-binding Rossmann-fold domains"/>
    <property type="match status" value="1"/>
</dbReference>
<dbReference type="GO" id="GO:0004325">
    <property type="term" value="F:ferrochelatase activity"/>
    <property type="evidence" value="ECO:0007669"/>
    <property type="project" value="InterPro"/>
</dbReference>
<gene>
    <name evidence="7" type="ORF">F7O84_05715</name>
</gene>
<evidence type="ECO:0000256" key="2">
    <source>
        <dbReference type="ARBA" id="ARBA00012400"/>
    </source>
</evidence>
<dbReference type="GO" id="GO:0043115">
    <property type="term" value="F:precorrin-2 dehydrogenase activity"/>
    <property type="evidence" value="ECO:0007669"/>
    <property type="project" value="UniProtKB-EC"/>
</dbReference>
<dbReference type="UniPathway" id="UPA00262">
    <property type="reaction ID" value="UER00222"/>
</dbReference>
<dbReference type="OrthoDB" id="9773765at2"/>
<evidence type="ECO:0000256" key="6">
    <source>
        <dbReference type="ARBA" id="ARBA00047561"/>
    </source>
</evidence>
<dbReference type="GO" id="GO:0019354">
    <property type="term" value="P:siroheme biosynthetic process"/>
    <property type="evidence" value="ECO:0007669"/>
    <property type="project" value="UniProtKB-UniPathway"/>
</dbReference>
<dbReference type="InterPro" id="IPR036291">
    <property type="entry name" value="NAD(P)-bd_dom_sf"/>
</dbReference>
<accession>A0A7V7UCP1</accession>
<dbReference type="PANTHER" id="PTHR35330">
    <property type="entry name" value="SIROHEME BIOSYNTHESIS PROTEIN MET8"/>
    <property type="match status" value="1"/>
</dbReference>
<dbReference type="Proteomes" id="UP000461768">
    <property type="component" value="Unassembled WGS sequence"/>
</dbReference>
<evidence type="ECO:0000313" key="7">
    <source>
        <dbReference type="EMBL" id="KAB1439880.1"/>
    </source>
</evidence>
<evidence type="ECO:0000256" key="1">
    <source>
        <dbReference type="ARBA" id="ARBA00005010"/>
    </source>
</evidence>
<comment type="catalytic activity">
    <reaction evidence="6">
        <text>precorrin-2 + NAD(+) = sirohydrochlorin + NADH + 2 H(+)</text>
        <dbReference type="Rhea" id="RHEA:15613"/>
        <dbReference type="ChEBI" id="CHEBI:15378"/>
        <dbReference type="ChEBI" id="CHEBI:57540"/>
        <dbReference type="ChEBI" id="CHEBI:57945"/>
        <dbReference type="ChEBI" id="CHEBI:58351"/>
        <dbReference type="ChEBI" id="CHEBI:58827"/>
        <dbReference type="EC" id="1.3.1.76"/>
    </reaction>
</comment>
<dbReference type="InterPro" id="IPR028161">
    <property type="entry name" value="Met8-like"/>
</dbReference>
<evidence type="ECO:0000256" key="4">
    <source>
        <dbReference type="ARBA" id="ARBA00023027"/>
    </source>
</evidence>
<evidence type="ECO:0000256" key="5">
    <source>
        <dbReference type="ARBA" id="ARBA00023244"/>
    </source>
</evidence>
<dbReference type="NCBIfam" id="TIGR01470">
    <property type="entry name" value="cysG_Nterm"/>
    <property type="match status" value="1"/>
</dbReference>
<evidence type="ECO:0000313" key="8">
    <source>
        <dbReference type="Proteomes" id="UP000461768"/>
    </source>
</evidence>
<comment type="pathway">
    <text evidence="1">Porphyrin-containing compound metabolism; siroheme biosynthesis; sirohydrochlorin from precorrin-2: step 1/1.</text>
</comment>
<keyword evidence="4" id="KW-0520">NAD</keyword>
<dbReference type="PANTHER" id="PTHR35330:SF1">
    <property type="entry name" value="SIROHEME BIOSYNTHESIS PROTEIN MET8"/>
    <property type="match status" value="1"/>
</dbReference>
<keyword evidence="8" id="KW-1185">Reference proteome</keyword>
<protein>
    <recommendedName>
        <fullName evidence="2">precorrin-2 dehydrogenase</fullName>
        <ecNumber evidence="2">1.3.1.76</ecNumber>
    </recommendedName>
</protein>
<proteinExistence type="predicted"/>
<dbReference type="RefSeq" id="WP_151142873.1">
    <property type="nucleotide sequence ID" value="NZ_WAGX01000004.1"/>
</dbReference>
<keyword evidence="3" id="KW-0560">Oxidoreductase</keyword>
<evidence type="ECO:0000256" key="3">
    <source>
        <dbReference type="ARBA" id="ARBA00023002"/>
    </source>
</evidence>
<comment type="caution">
    <text evidence="7">The sequence shown here is derived from an EMBL/GenBank/DDBJ whole genome shotgun (WGS) entry which is preliminary data.</text>
</comment>
<dbReference type="EMBL" id="WAGX01000004">
    <property type="protein sequence ID" value="KAB1439880.1"/>
    <property type="molecule type" value="Genomic_DNA"/>
</dbReference>
<name>A0A7V7UCP1_9FIRM</name>
<dbReference type="AlphaFoldDB" id="A0A7V7UCP1"/>
<dbReference type="EC" id="1.3.1.76" evidence="2"/>
<dbReference type="Gene3D" id="3.40.50.720">
    <property type="entry name" value="NAD(P)-binding Rossmann-like Domain"/>
    <property type="match status" value="1"/>
</dbReference>
<reference evidence="7 8" key="1">
    <citation type="submission" date="2019-09" db="EMBL/GenBank/DDBJ databases">
        <authorList>
            <person name="Valk L.C."/>
        </authorList>
    </citation>
    <scope>NUCLEOTIDE SEQUENCE [LARGE SCALE GENOMIC DNA]</scope>
    <source>
        <strain evidence="7">GalUA</strain>
    </source>
</reference>
<sequence>MSELRFPMFIPLEHKKIMVFGAGKVAYRRINTLLLFHANITVVSPAVCKELENLINQKKIYWIKGSYPDCLIETDAFFILAATNDEKINESIYKECKKNNLLVNNAGNQSQCDFFFPAIVETNDLIVGIAGNGSNHKKVSETATKIRKELRGGE</sequence>
<dbReference type="InterPro" id="IPR006367">
    <property type="entry name" value="Sirohaem_synthase_N"/>
</dbReference>